<evidence type="ECO:0000256" key="3">
    <source>
        <dbReference type="ARBA" id="ARBA00022729"/>
    </source>
</evidence>
<dbReference type="CDD" id="cd21177">
    <property type="entry name" value="LPMO_AA10"/>
    <property type="match status" value="1"/>
</dbReference>
<dbReference type="SUPFAM" id="SSF49299">
    <property type="entry name" value="PKD domain"/>
    <property type="match status" value="1"/>
</dbReference>
<dbReference type="Pfam" id="PF18416">
    <property type="entry name" value="GbpA_2"/>
    <property type="match status" value="1"/>
</dbReference>
<keyword evidence="8" id="KW-0503">Monooxygenase</keyword>
<dbReference type="Pfam" id="PF03067">
    <property type="entry name" value="LPMO_10"/>
    <property type="match status" value="1"/>
</dbReference>
<evidence type="ECO:0000256" key="1">
    <source>
        <dbReference type="ARBA" id="ARBA00022525"/>
    </source>
</evidence>
<dbReference type="InterPro" id="IPR004302">
    <property type="entry name" value="Cellulose/chitin-bd_N"/>
</dbReference>
<feature type="region of interest" description="Disordered" evidence="4">
    <location>
        <begin position="421"/>
        <end position="449"/>
    </location>
</feature>
<dbReference type="InterPro" id="IPR035986">
    <property type="entry name" value="PKD_dom_sf"/>
</dbReference>
<sequence length="593" mass="61709">MKQSTPKQKKLLNTVAPVLVLTQLAAVAMSLAPNLASAHGSMVNPPSREYYCKTSDDPEGPRTAGCKAVIGKNGNGIIYDWMSNAQGSANGKHKEVVPDGLLCAGGKTARDGLDSIADWKRTTITPDANGVVELQYLQTAPHATEYFKNYISKDSYDGSRALRWDDLQLIGEVGEQPAETNTKMKVKIPAGMTGKRVIYNVWQRSDSHEAFYACSDVDVAGAVASNWKAMGPLQGGEVKAGMEITLRVFDKTRGSDLEKHTISVAASQMKAAEWIYALAQKVNNDSSRVKVGQLGSDGKVVPIKSATENSIFGSGKEYNFAIDQNVPGEGGGNGGGTEPPVNQPPVAKISGPSSANAAQNVALSAAGSSDADGDALTYTWTVPAGITATRNGAALNFTAPSLDKDTSFTFKVAANDGKASSSASHTVTVKAKAGDGGTPPSGTTKITGPDTLVAGTPAKLTATSGFKGGVSYKWTASKDVGGTPTTKRDFLIVPGLVDSTTTYTIGVVATSAEGETKGQTRAGEFKLTVTPKAPAGGGTAYQAGNTYAAGDVVTNNGNSYECKPFPNSGWCGQSPAHYEPGVGSNWTDAWIQK</sequence>
<keyword evidence="9" id="KW-1185">Reference proteome</keyword>
<dbReference type="Gene3D" id="2.60.40.10">
    <property type="entry name" value="Immunoglobulins"/>
    <property type="match status" value="1"/>
</dbReference>
<dbReference type="InterPro" id="IPR000601">
    <property type="entry name" value="PKD_dom"/>
</dbReference>
<dbReference type="GO" id="GO:0004497">
    <property type="term" value="F:monooxygenase activity"/>
    <property type="evidence" value="ECO:0007669"/>
    <property type="project" value="UniProtKB-KW"/>
</dbReference>
<comment type="caution">
    <text evidence="8">The sequence shown here is derived from an EMBL/GenBank/DDBJ whole genome shotgun (WGS) entry which is preliminary data.</text>
</comment>
<dbReference type="Proteomes" id="UP001596045">
    <property type="component" value="Unassembled WGS sequence"/>
</dbReference>
<keyword evidence="2" id="KW-0147">Chitin-binding</keyword>
<evidence type="ECO:0000256" key="4">
    <source>
        <dbReference type="SAM" id="MobiDB-lite"/>
    </source>
</evidence>
<feature type="region of interest" description="Disordered" evidence="4">
    <location>
        <begin position="325"/>
        <end position="354"/>
    </location>
</feature>
<dbReference type="InterPro" id="IPR013783">
    <property type="entry name" value="Ig-like_fold"/>
</dbReference>
<evidence type="ECO:0000259" key="6">
    <source>
        <dbReference type="SMART" id="SM00089"/>
    </source>
</evidence>
<dbReference type="EMBL" id="JBHSMT010000030">
    <property type="protein sequence ID" value="MFC5476281.1"/>
    <property type="molecule type" value="Genomic_DNA"/>
</dbReference>
<dbReference type="InterPro" id="IPR014756">
    <property type="entry name" value="Ig_E-set"/>
</dbReference>
<dbReference type="Gene3D" id="2.10.10.20">
    <property type="entry name" value="Carbohydrate-binding module superfamily 5/12"/>
    <property type="match status" value="1"/>
</dbReference>
<feature type="domain" description="PKD/Chitinase" evidence="6">
    <location>
        <begin position="341"/>
        <end position="432"/>
    </location>
</feature>
<dbReference type="RefSeq" id="WP_379000332.1">
    <property type="nucleotide sequence ID" value="NZ_JBHSMT010000030.1"/>
</dbReference>
<organism evidence="8 9">
    <name type="scientific">Paraherbaspirillum soli</name>
    <dbReference type="NCBI Taxonomy" id="631222"/>
    <lineage>
        <taxon>Bacteria</taxon>
        <taxon>Pseudomonadati</taxon>
        <taxon>Pseudomonadota</taxon>
        <taxon>Betaproteobacteria</taxon>
        <taxon>Burkholderiales</taxon>
        <taxon>Oxalobacteraceae</taxon>
        <taxon>Paraherbaspirillum</taxon>
    </lineage>
</organism>
<keyword evidence="1" id="KW-0964">Secreted</keyword>
<feature type="compositionally biased region" description="Gly residues" evidence="4">
    <location>
        <begin position="328"/>
        <end position="337"/>
    </location>
</feature>
<dbReference type="Gene3D" id="2.70.50.50">
    <property type="entry name" value="chitin-binding protein cbp21"/>
    <property type="match status" value="1"/>
</dbReference>
<evidence type="ECO:0000313" key="9">
    <source>
        <dbReference type="Proteomes" id="UP001596045"/>
    </source>
</evidence>
<feature type="chain" id="PRO_5047068221" evidence="5">
    <location>
        <begin position="39"/>
        <end position="593"/>
    </location>
</feature>
<protein>
    <submittedName>
        <fullName evidence="8">Lytic polysaccharide monooxygenase</fullName>
    </submittedName>
</protein>
<evidence type="ECO:0000313" key="8">
    <source>
        <dbReference type="EMBL" id="MFC5476281.1"/>
    </source>
</evidence>
<proteinExistence type="predicted"/>
<dbReference type="InterPro" id="IPR041029">
    <property type="entry name" value="GbpA_2"/>
</dbReference>
<feature type="signal peptide" evidence="5">
    <location>
        <begin position="1"/>
        <end position="38"/>
    </location>
</feature>
<dbReference type="PANTHER" id="PTHR34823">
    <property type="entry name" value="GLCNAC-BINDING PROTEIN A"/>
    <property type="match status" value="1"/>
</dbReference>
<evidence type="ECO:0000256" key="5">
    <source>
        <dbReference type="SAM" id="SignalP"/>
    </source>
</evidence>
<dbReference type="SMART" id="SM00495">
    <property type="entry name" value="ChtBD3"/>
    <property type="match status" value="1"/>
</dbReference>
<gene>
    <name evidence="8" type="ORF">ACFPM8_20145</name>
</gene>
<reference evidence="9" key="1">
    <citation type="journal article" date="2019" name="Int. J. Syst. Evol. Microbiol.">
        <title>The Global Catalogue of Microorganisms (GCM) 10K type strain sequencing project: providing services to taxonomists for standard genome sequencing and annotation.</title>
        <authorList>
            <consortium name="The Broad Institute Genomics Platform"/>
            <consortium name="The Broad Institute Genome Sequencing Center for Infectious Disease"/>
            <person name="Wu L."/>
            <person name="Ma J."/>
        </authorList>
    </citation>
    <scope>NUCLEOTIDE SEQUENCE [LARGE SCALE GENOMIC DNA]</scope>
    <source>
        <strain evidence="9">JCM 17066</strain>
    </source>
</reference>
<dbReference type="InterPro" id="IPR051024">
    <property type="entry name" value="GlcNAc_Chitin_IntDeg"/>
</dbReference>
<evidence type="ECO:0000256" key="2">
    <source>
        <dbReference type="ARBA" id="ARBA00022669"/>
    </source>
</evidence>
<feature type="domain" description="Chitin-binding type-3" evidence="7">
    <location>
        <begin position="538"/>
        <end position="589"/>
    </location>
</feature>
<keyword evidence="8" id="KW-0560">Oxidoreductase</keyword>
<dbReference type="CDD" id="cd00146">
    <property type="entry name" value="PKD"/>
    <property type="match status" value="1"/>
</dbReference>
<dbReference type="Pfam" id="PF18911">
    <property type="entry name" value="PKD_4"/>
    <property type="match status" value="1"/>
</dbReference>
<accession>A0ABW0MHF0</accession>
<name>A0ABW0MHF0_9BURK</name>
<dbReference type="InterPro" id="IPR003610">
    <property type="entry name" value="CBM5/12"/>
</dbReference>
<dbReference type="InterPro" id="IPR022409">
    <property type="entry name" value="PKD/Chitinase_dom"/>
</dbReference>
<dbReference type="Gene3D" id="3.30.70.2150">
    <property type="match status" value="1"/>
</dbReference>
<evidence type="ECO:0000259" key="7">
    <source>
        <dbReference type="SMART" id="SM00495"/>
    </source>
</evidence>
<dbReference type="SUPFAM" id="SSF81296">
    <property type="entry name" value="E set domains"/>
    <property type="match status" value="1"/>
</dbReference>
<dbReference type="SMART" id="SM00089">
    <property type="entry name" value="PKD"/>
    <property type="match status" value="1"/>
</dbReference>
<dbReference type="PANTHER" id="PTHR34823:SF1">
    <property type="entry name" value="CHITIN-BINDING TYPE-4 DOMAIN-CONTAINING PROTEIN"/>
    <property type="match status" value="1"/>
</dbReference>
<keyword evidence="3 5" id="KW-0732">Signal</keyword>